<organism evidence="1 2">
    <name type="scientific">Escherichia phage 2725-N35</name>
    <dbReference type="NCBI Taxonomy" id="2692738"/>
    <lineage>
        <taxon>Viruses</taxon>
        <taxon>Duplodnaviria</taxon>
        <taxon>Heunggongvirae</taxon>
        <taxon>Uroviricota</taxon>
        <taxon>Caudoviricetes</taxon>
        <taxon>Drexlerviridae</taxon>
        <taxon>Braunvirinae</taxon>
        <taxon>Veterinaerplatzvirus</taxon>
        <taxon>Veterinaerplatzvirus vv2725N25</taxon>
    </lineage>
</organism>
<accession>A0A6B9SPB3</accession>
<name>A0A6B9SPB3_9CAUD</name>
<dbReference type="Proteomes" id="UP000464220">
    <property type="component" value="Segment"/>
</dbReference>
<dbReference type="EMBL" id="MN840485">
    <property type="protein sequence ID" value="QHJ72683.1"/>
    <property type="molecule type" value="Genomic_DNA"/>
</dbReference>
<proteinExistence type="predicted"/>
<evidence type="ECO:0000313" key="2">
    <source>
        <dbReference type="Proteomes" id="UP000464220"/>
    </source>
</evidence>
<reference evidence="1 2" key="1">
    <citation type="submission" date="2019-12" db="EMBL/GenBank/DDBJ databases">
        <title>Phage therapy of healthcare-associated infections.</title>
        <authorList>
            <person name="Kiseleva I.A."/>
            <person name="Zulkarneev E.R."/>
            <person name="Kalendr R.S."/>
            <person name="Rubalskii E.O."/>
            <person name="Aleshkin A.V."/>
            <person name="Vakarina A.A."/>
            <person name="Stepanova T.F."/>
            <person name="Kataeva L.V."/>
        </authorList>
    </citation>
    <scope>NUCLEOTIDE SEQUENCE [LARGE SCALE GENOMIC DNA]</scope>
</reference>
<evidence type="ECO:0000313" key="1">
    <source>
        <dbReference type="EMBL" id="QHJ72683.1"/>
    </source>
</evidence>
<sequence>MEMQESPVEWCKRMQDEAKTGEEAMAYYELEQMWMAQTGMEQEKKE</sequence>
<protein>
    <submittedName>
        <fullName evidence="1">Uncharacterized protein</fullName>
    </submittedName>
</protein>
<keyword evidence="2" id="KW-1185">Reference proteome</keyword>